<evidence type="ECO:0008006" key="4">
    <source>
        <dbReference type="Google" id="ProtNLM"/>
    </source>
</evidence>
<accession>A0A023CXR5</accession>
<dbReference type="RefSeq" id="WP_034988704.1">
    <property type="nucleotide sequence ID" value="NZ_AYZF01000008.1"/>
</dbReference>
<dbReference type="Proteomes" id="UP000050961">
    <property type="component" value="Unassembled WGS sequence"/>
</dbReference>
<dbReference type="AlphaFoldDB" id="A0A023CXR5"/>
<organism evidence="2 3">
    <name type="scientific">Liquorilactobacillus sucicola DSM 21376 = JCM 15457</name>
    <dbReference type="NCBI Taxonomy" id="1423806"/>
    <lineage>
        <taxon>Bacteria</taxon>
        <taxon>Bacillati</taxon>
        <taxon>Bacillota</taxon>
        <taxon>Bacilli</taxon>
        <taxon>Lactobacillales</taxon>
        <taxon>Lactobacillaceae</taxon>
        <taxon>Liquorilactobacillus</taxon>
    </lineage>
</organism>
<dbReference type="OrthoDB" id="1706970at2"/>
<keyword evidence="3" id="KW-1185">Reference proteome</keyword>
<dbReference type="PANTHER" id="PTHR40044">
    <property type="entry name" value="INTEGRAL MEMBRANE PROTEIN-RELATED"/>
    <property type="match status" value="1"/>
</dbReference>
<dbReference type="PATRIC" id="fig|1423806.3.peg.700"/>
<gene>
    <name evidence="2" type="ORF">FD15_GL000688</name>
</gene>
<dbReference type="STRING" id="1423806.FD15_GL000688"/>
<dbReference type="PANTHER" id="PTHR40044:SF1">
    <property type="entry name" value="INTEGRAL MEMBRANE PROTEIN"/>
    <property type="match status" value="1"/>
</dbReference>
<protein>
    <recommendedName>
        <fullName evidence="4">QueT transporter family protein</fullName>
    </recommendedName>
</protein>
<keyword evidence="1" id="KW-0472">Membrane</keyword>
<dbReference type="Pfam" id="PF06177">
    <property type="entry name" value="QueT"/>
    <property type="match status" value="1"/>
</dbReference>
<feature type="transmembrane region" description="Helical" evidence="1">
    <location>
        <begin position="6"/>
        <end position="29"/>
    </location>
</feature>
<evidence type="ECO:0000313" key="3">
    <source>
        <dbReference type="Proteomes" id="UP000050961"/>
    </source>
</evidence>
<reference evidence="2 3" key="1">
    <citation type="journal article" date="2015" name="Genome Announc.">
        <title>Expanding the biotechnology potential of lactobacilli through comparative genomics of 213 strains and associated genera.</title>
        <authorList>
            <person name="Sun Z."/>
            <person name="Harris H.M."/>
            <person name="McCann A."/>
            <person name="Guo C."/>
            <person name="Argimon S."/>
            <person name="Zhang W."/>
            <person name="Yang X."/>
            <person name="Jeffery I.B."/>
            <person name="Cooney J.C."/>
            <person name="Kagawa T.F."/>
            <person name="Liu W."/>
            <person name="Song Y."/>
            <person name="Salvetti E."/>
            <person name="Wrobel A."/>
            <person name="Rasinkangas P."/>
            <person name="Parkhill J."/>
            <person name="Rea M.C."/>
            <person name="O'Sullivan O."/>
            <person name="Ritari J."/>
            <person name="Douillard F.P."/>
            <person name="Paul Ross R."/>
            <person name="Yang R."/>
            <person name="Briner A.E."/>
            <person name="Felis G.E."/>
            <person name="de Vos W.M."/>
            <person name="Barrangou R."/>
            <person name="Klaenhammer T.R."/>
            <person name="Caufield P.W."/>
            <person name="Cui Y."/>
            <person name="Zhang H."/>
            <person name="O'Toole P.W."/>
        </authorList>
    </citation>
    <scope>NUCLEOTIDE SEQUENCE [LARGE SCALE GENOMIC DNA]</scope>
    <source>
        <strain evidence="2 3">DSM 21376</strain>
    </source>
</reference>
<evidence type="ECO:0000313" key="2">
    <source>
        <dbReference type="EMBL" id="KRN07119.1"/>
    </source>
</evidence>
<sequence>MKNIKLITINAVLAAVYVLLTMLFASFSFGVIQVRVATALYQLIAYDKKYFWGMVLGVTIANLLFSPLGLIDVVVGWGVTGLGLALAILINKKIKNINIRALVVGLCVSLGMIFVALELAYISQVPFWITYLYLIAGQAVSQVIGYVLFGIINTKIEINNLLKE</sequence>
<feature type="transmembrane region" description="Helical" evidence="1">
    <location>
        <begin position="128"/>
        <end position="152"/>
    </location>
</feature>
<name>A0A023CXR5_9LACO</name>
<dbReference type="InterPro" id="IPR010387">
    <property type="entry name" value="QueT"/>
</dbReference>
<comment type="caution">
    <text evidence="2">The sequence shown here is derived from an EMBL/GenBank/DDBJ whole genome shotgun (WGS) entry which is preliminary data.</text>
</comment>
<dbReference type="PIRSF" id="PIRSF031501">
    <property type="entry name" value="QueT"/>
    <property type="match status" value="1"/>
</dbReference>
<evidence type="ECO:0000256" key="1">
    <source>
        <dbReference type="SAM" id="Phobius"/>
    </source>
</evidence>
<feature type="transmembrane region" description="Helical" evidence="1">
    <location>
        <begin position="102"/>
        <end position="122"/>
    </location>
</feature>
<feature type="transmembrane region" description="Helical" evidence="1">
    <location>
        <begin position="74"/>
        <end position="90"/>
    </location>
</feature>
<dbReference type="EMBL" id="AYZF01000008">
    <property type="protein sequence ID" value="KRN07119.1"/>
    <property type="molecule type" value="Genomic_DNA"/>
</dbReference>
<keyword evidence="1" id="KW-1133">Transmembrane helix</keyword>
<dbReference type="eggNOG" id="COG4708">
    <property type="taxonomic scope" value="Bacteria"/>
</dbReference>
<proteinExistence type="predicted"/>
<keyword evidence="1" id="KW-0812">Transmembrane</keyword>